<name>A0AA36IEN7_9DINO</name>
<evidence type="ECO:0000313" key="2">
    <source>
        <dbReference type="EMBL" id="CAJ1386271.1"/>
    </source>
</evidence>
<dbReference type="EMBL" id="CAUJNA010001347">
    <property type="protein sequence ID" value="CAJ1386271.1"/>
    <property type="molecule type" value="Genomic_DNA"/>
</dbReference>
<organism evidence="2 3">
    <name type="scientific">Effrenium voratum</name>
    <dbReference type="NCBI Taxonomy" id="2562239"/>
    <lineage>
        <taxon>Eukaryota</taxon>
        <taxon>Sar</taxon>
        <taxon>Alveolata</taxon>
        <taxon>Dinophyceae</taxon>
        <taxon>Suessiales</taxon>
        <taxon>Symbiodiniaceae</taxon>
        <taxon>Effrenium</taxon>
    </lineage>
</organism>
<proteinExistence type="predicted"/>
<feature type="compositionally biased region" description="Basic residues" evidence="1">
    <location>
        <begin position="65"/>
        <end position="89"/>
    </location>
</feature>
<feature type="compositionally biased region" description="Basic residues" evidence="1">
    <location>
        <begin position="198"/>
        <end position="208"/>
    </location>
</feature>
<dbReference type="AlphaFoldDB" id="A0AA36IEN7"/>
<feature type="compositionally biased region" description="Basic and acidic residues" evidence="1">
    <location>
        <begin position="11"/>
        <end position="30"/>
    </location>
</feature>
<feature type="region of interest" description="Disordered" evidence="1">
    <location>
        <begin position="1"/>
        <end position="98"/>
    </location>
</feature>
<evidence type="ECO:0000256" key="1">
    <source>
        <dbReference type="SAM" id="MobiDB-lite"/>
    </source>
</evidence>
<gene>
    <name evidence="2" type="ORF">EVOR1521_LOCUS12678</name>
</gene>
<feature type="compositionally biased region" description="Basic and acidic residues" evidence="1">
    <location>
        <begin position="170"/>
        <end position="181"/>
    </location>
</feature>
<feature type="compositionally biased region" description="Low complexity" evidence="1">
    <location>
        <begin position="44"/>
        <end position="54"/>
    </location>
</feature>
<reference evidence="2" key="1">
    <citation type="submission" date="2023-08" db="EMBL/GenBank/DDBJ databases">
        <authorList>
            <person name="Chen Y."/>
            <person name="Shah S."/>
            <person name="Dougan E. K."/>
            <person name="Thang M."/>
            <person name="Chan C."/>
        </authorList>
    </citation>
    <scope>NUCLEOTIDE SEQUENCE</scope>
</reference>
<sequence length="217" mass="25701">MPRRASRRRRDSRDSRERAPPRRRRDEGRYRQRSAPRSRREPSPDLYSEYSYSYDDFDYDDRRPLPRRGRGGRGPRSRSPRRGERRRSKGTPDKPLFTELAYRSKDDLDIYNEFCEKVGIKGRVIAKIRGMMQNMWRDDLARLLEPAEVDNIRKAENPIGMAINRIRTIERESGRPKEMAQRKGSGKGNEAQSSQPKGRSRSRRSLPRARREDRSPR</sequence>
<evidence type="ECO:0000313" key="3">
    <source>
        <dbReference type="Proteomes" id="UP001178507"/>
    </source>
</evidence>
<protein>
    <submittedName>
        <fullName evidence="2">Uncharacterized protein</fullName>
    </submittedName>
</protein>
<feature type="compositionally biased region" description="Basic residues" evidence="1">
    <location>
        <begin position="1"/>
        <end position="10"/>
    </location>
</feature>
<dbReference type="Proteomes" id="UP001178507">
    <property type="component" value="Unassembled WGS sequence"/>
</dbReference>
<feature type="region of interest" description="Disordered" evidence="1">
    <location>
        <begin position="170"/>
        <end position="217"/>
    </location>
</feature>
<accession>A0AA36IEN7</accession>
<keyword evidence="3" id="KW-1185">Reference proteome</keyword>
<comment type="caution">
    <text evidence="2">The sequence shown here is derived from an EMBL/GenBank/DDBJ whole genome shotgun (WGS) entry which is preliminary data.</text>
</comment>